<evidence type="ECO:0000313" key="2">
    <source>
        <dbReference type="EMBL" id="OIN97269.1"/>
    </source>
</evidence>
<dbReference type="NCBIfam" id="NF038032">
    <property type="entry name" value="CehA_McbA_metalo"/>
    <property type="match status" value="1"/>
</dbReference>
<protein>
    <recommendedName>
        <fullName evidence="1">Polymerase/histidinol phosphatase N-terminal domain-containing protein</fullName>
    </recommendedName>
</protein>
<dbReference type="EMBL" id="MNUO01000055">
    <property type="protein sequence ID" value="OIN97269.1"/>
    <property type="molecule type" value="Genomic_DNA"/>
</dbReference>
<proteinExistence type="predicted"/>
<reference evidence="2 3" key="1">
    <citation type="journal article" date="2016" name="Environ. Microbiol.">
        <title>Genomic resolution of a cold subsurface aquifer community provides metabolic insights for novel microbes adapted to high CO concentrations.</title>
        <authorList>
            <person name="Probst A.J."/>
            <person name="Castelle C.J."/>
            <person name="Singh A."/>
            <person name="Brown C.T."/>
            <person name="Anantharaman K."/>
            <person name="Sharon I."/>
            <person name="Hug L.A."/>
            <person name="Burstein D."/>
            <person name="Emerson J.B."/>
            <person name="Thomas B.C."/>
            <person name="Banfield J.F."/>
        </authorList>
    </citation>
    <scope>NUCLEOTIDE SEQUENCE [LARGE SCALE GENOMIC DNA]</scope>
    <source>
        <strain evidence="2">CG1_02_38_46</strain>
    </source>
</reference>
<dbReference type="STRING" id="1817893.AUJ66_03890"/>
<organism evidence="2 3">
    <name type="scientific">Candidatus Desantisbacteria bacterium CG1_02_38_46</name>
    <dbReference type="NCBI Taxonomy" id="1817893"/>
    <lineage>
        <taxon>Bacteria</taxon>
        <taxon>Candidatus Desantisiibacteriota</taxon>
    </lineage>
</organism>
<dbReference type="PANTHER" id="PTHR42924:SF3">
    <property type="entry name" value="POLYMERASE_HISTIDINOL PHOSPHATASE N-TERMINAL DOMAIN-CONTAINING PROTEIN"/>
    <property type="match status" value="1"/>
</dbReference>
<evidence type="ECO:0000313" key="3">
    <source>
        <dbReference type="Proteomes" id="UP000182278"/>
    </source>
</evidence>
<dbReference type="SUPFAM" id="SSF89550">
    <property type="entry name" value="PHP domain-like"/>
    <property type="match status" value="1"/>
</dbReference>
<gene>
    <name evidence="2" type="ORF">AUJ66_03890</name>
</gene>
<dbReference type="PANTHER" id="PTHR42924">
    <property type="entry name" value="EXONUCLEASE"/>
    <property type="match status" value="1"/>
</dbReference>
<dbReference type="Proteomes" id="UP000182278">
    <property type="component" value="Unassembled WGS sequence"/>
</dbReference>
<feature type="domain" description="Polymerase/histidinol phosphatase N-terminal" evidence="1">
    <location>
        <begin position="18"/>
        <end position="77"/>
    </location>
</feature>
<evidence type="ECO:0000259" key="1">
    <source>
        <dbReference type="SMART" id="SM00481"/>
    </source>
</evidence>
<dbReference type="AlphaFoldDB" id="A0A1J4SG63"/>
<sequence>MEPKFNNPFVTEGNWYKGNLHTHTTNSDGSLSPVETVKQYKEAGYHFLSITDHCRLTKVEGNQGILLIPGQEMHCGTTEAKFNFHLVGLNLKEEISYAGDEIPIFRKKWWEVHPQEMIDAVKSQGGEIILAHPYWSALTTNDIFSCQGYIGTEVFNTSCLYGIDKGYSMHHWDDLLVRGRNVFGFANDDAHNSFNEHRQNDACGAWIMVKSKKLTVYDIMEAIKKGLFYASCGPEIKDVKISGGNIFVATSPVKSISFIAPNGHGEMFTALKREPLREVEYKIRGQERYIRIQCTDREGRMAWTNAIFFE</sequence>
<dbReference type="InterPro" id="IPR003141">
    <property type="entry name" value="Pol/His_phosphatase_N"/>
</dbReference>
<comment type="caution">
    <text evidence="2">The sequence shown here is derived from an EMBL/GenBank/DDBJ whole genome shotgun (WGS) entry which is preliminary data.</text>
</comment>
<dbReference type="InterPro" id="IPR052018">
    <property type="entry name" value="PHP_domain"/>
</dbReference>
<dbReference type="GO" id="GO:0004534">
    <property type="term" value="F:5'-3' RNA exonuclease activity"/>
    <property type="evidence" value="ECO:0007669"/>
    <property type="project" value="TreeGrafter"/>
</dbReference>
<dbReference type="Gene3D" id="3.20.20.140">
    <property type="entry name" value="Metal-dependent hydrolases"/>
    <property type="match status" value="1"/>
</dbReference>
<dbReference type="InterPro" id="IPR016195">
    <property type="entry name" value="Pol/histidinol_Pase-like"/>
</dbReference>
<name>A0A1J4SG63_9BACT</name>
<accession>A0A1J4SG63</accession>
<dbReference type="SMART" id="SM00481">
    <property type="entry name" value="POLIIIAc"/>
    <property type="match status" value="1"/>
</dbReference>
<dbReference type="GO" id="GO:0035312">
    <property type="term" value="F:5'-3' DNA exonuclease activity"/>
    <property type="evidence" value="ECO:0007669"/>
    <property type="project" value="TreeGrafter"/>
</dbReference>